<dbReference type="SUPFAM" id="SSF55681">
    <property type="entry name" value="Class II aaRS and biotin synthetases"/>
    <property type="match status" value="1"/>
</dbReference>
<organism evidence="12 13">
    <name type="scientific">Legionella donaldsonii</name>
    <dbReference type="NCBI Taxonomy" id="45060"/>
    <lineage>
        <taxon>Bacteria</taxon>
        <taxon>Pseudomonadati</taxon>
        <taxon>Pseudomonadota</taxon>
        <taxon>Gammaproteobacteria</taxon>
        <taxon>Legionellales</taxon>
        <taxon>Legionellaceae</taxon>
        <taxon>Legionella</taxon>
    </lineage>
</organism>
<dbReference type="EC" id="2.3.1.181" evidence="6 7"/>
<proteinExistence type="inferred from homology"/>
<dbReference type="InterPro" id="IPR045864">
    <property type="entry name" value="aa-tRNA-synth_II/BPL/LPL"/>
</dbReference>
<feature type="domain" description="BPL/LPL catalytic" evidence="11">
    <location>
        <begin position="29"/>
        <end position="202"/>
    </location>
</feature>
<dbReference type="HAMAP" id="MF_00013">
    <property type="entry name" value="LipB"/>
    <property type="match status" value="1"/>
</dbReference>
<dbReference type="PROSITE" id="PS01313">
    <property type="entry name" value="LIPB"/>
    <property type="match status" value="1"/>
</dbReference>
<comment type="function">
    <text evidence="5 6 7">Catalyzes the transfer of endogenously produced octanoic acid from octanoyl-acyl-carrier-protein onto the lipoyl domains of lipoate-dependent enzymes. Lipoyl-ACP can also act as a substrate although octanoyl-ACP is likely to be the physiological substrate.</text>
</comment>
<dbReference type="PANTHER" id="PTHR10993">
    <property type="entry name" value="OCTANOYLTRANSFERASE"/>
    <property type="match status" value="1"/>
</dbReference>
<comment type="pathway">
    <text evidence="1 6 7">Protein modification; protein lipoylation via endogenous pathway; protein N(6)-(lipoyl)lysine from octanoyl-[acyl-carrier-protein]: step 1/2.</text>
</comment>
<reference evidence="12 13" key="1">
    <citation type="submission" date="2018-06" db="EMBL/GenBank/DDBJ databases">
        <authorList>
            <consortium name="Pathogen Informatics"/>
            <person name="Doyle S."/>
        </authorList>
    </citation>
    <scope>NUCLEOTIDE SEQUENCE [LARGE SCALE GENOMIC DNA]</scope>
    <source>
        <strain evidence="12 13">NCTC13292</strain>
    </source>
</reference>
<evidence type="ECO:0000256" key="3">
    <source>
        <dbReference type="ARBA" id="ARBA00022679"/>
    </source>
</evidence>
<dbReference type="FunFam" id="3.30.930.10:FF:000020">
    <property type="entry name" value="Octanoyltransferase"/>
    <property type="match status" value="1"/>
</dbReference>
<dbReference type="GO" id="GO:0005737">
    <property type="term" value="C:cytoplasm"/>
    <property type="evidence" value="ECO:0007669"/>
    <property type="project" value="UniProtKB-SubCell"/>
</dbReference>
<dbReference type="Gene3D" id="3.30.930.10">
    <property type="entry name" value="Bira Bifunctional Protein, Domain 2"/>
    <property type="match status" value="1"/>
</dbReference>
<dbReference type="EMBL" id="UGOA01000001">
    <property type="protein sequence ID" value="STX42397.1"/>
    <property type="molecule type" value="Genomic_DNA"/>
</dbReference>
<keyword evidence="2 6" id="KW-0963">Cytoplasm</keyword>
<dbReference type="NCBIfam" id="TIGR00214">
    <property type="entry name" value="lipB"/>
    <property type="match status" value="1"/>
</dbReference>
<evidence type="ECO:0000256" key="1">
    <source>
        <dbReference type="ARBA" id="ARBA00004821"/>
    </source>
</evidence>
<keyword evidence="13" id="KW-1185">Reference proteome</keyword>
<evidence type="ECO:0000256" key="9">
    <source>
        <dbReference type="PIRSR" id="PIRSR016262-2"/>
    </source>
</evidence>
<dbReference type="GO" id="GO:0009249">
    <property type="term" value="P:protein lipoylation"/>
    <property type="evidence" value="ECO:0007669"/>
    <property type="project" value="InterPro"/>
</dbReference>
<name>A0A378J650_9GAMM</name>
<evidence type="ECO:0000256" key="7">
    <source>
        <dbReference type="PIRNR" id="PIRNR016262"/>
    </source>
</evidence>
<evidence type="ECO:0000256" key="6">
    <source>
        <dbReference type="HAMAP-Rule" id="MF_00013"/>
    </source>
</evidence>
<feature type="binding site" evidence="6 9">
    <location>
        <begin position="135"/>
        <end position="137"/>
    </location>
    <ligand>
        <name>substrate</name>
    </ligand>
</feature>
<feature type="active site" description="Acyl-thioester intermediate" evidence="6 8">
    <location>
        <position position="166"/>
    </location>
</feature>
<feature type="binding site" evidence="6 9">
    <location>
        <begin position="148"/>
        <end position="150"/>
    </location>
    <ligand>
        <name>substrate</name>
    </ligand>
</feature>
<comment type="catalytic activity">
    <reaction evidence="6 7">
        <text>octanoyl-[ACP] + L-lysyl-[protein] = N(6)-octanoyl-L-lysyl-[protein] + holo-[ACP] + H(+)</text>
        <dbReference type="Rhea" id="RHEA:17665"/>
        <dbReference type="Rhea" id="RHEA-COMP:9636"/>
        <dbReference type="Rhea" id="RHEA-COMP:9685"/>
        <dbReference type="Rhea" id="RHEA-COMP:9752"/>
        <dbReference type="Rhea" id="RHEA-COMP:9928"/>
        <dbReference type="ChEBI" id="CHEBI:15378"/>
        <dbReference type="ChEBI" id="CHEBI:29969"/>
        <dbReference type="ChEBI" id="CHEBI:64479"/>
        <dbReference type="ChEBI" id="CHEBI:78463"/>
        <dbReference type="ChEBI" id="CHEBI:78809"/>
        <dbReference type="EC" id="2.3.1.181"/>
    </reaction>
</comment>
<evidence type="ECO:0000256" key="4">
    <source>
        <dbReference type="ARBA" id="ARBA00023315"/>
    </source>
</evidence>
<dbReference type="InterPro" id="IPR000544">
    <property type="entry name" value="Octanoyltransferase"/>
</dbReference>
<dbReference type="Proteomes" id="UP000254677">
    <property type="component" value="Unassembled WGS sequence"/>
</dbReference>
<dbReference type="InterPro" id="IPR020605">
    <property type="entry name" value="Octanoyltransferase_CS"/>
</dbReference>
<keyword evidence="3 6" id="KW-0808">Transferase</keyword>
<dbReference type="PANTHER" id="PTHR10993:SF7">
    <property type="entry name" value="LIPOYLTRANSFERASE 2, MITOCHONDRIAL-RELATED"/>
    <property type="match status" value="1"/>
</dbReference>
<gene>
    <name evidence="6 12" type="primary">lipB</name>
    <name evidence="12" type="ORF">NCTC13292_01543</name>
</gene>
<evidence type="ECO:0000256" key="10">
    <source>
        <dbReference type="PIRSR" id="PIRSR016262-3"/>
    </source>
</evidence>
<accession>A0A378J650</accession>
<evidence type="ECO:0000256" key="5">
    <source>
        <dbReference type="ARBA" id="ARBA00024732"/>
    </source>
</evidence>
<dbReference type="AlphaFoldDB" id="A0A378J650"/>
<dbReference type="UniPathway" id="UPA00538">
    <property type="reaction ID" value="UER00592"/>
</dbReference>
<dbReference type="PIRSF" id="PIRSF016262">
    <property type="entry name" value="LPLase"/>
    <property type="match status" value="1"/>
</dbReference>
<evidence type="ECO:0000313" key="12">
    <source>
        <dbReference type="EMBL" id="STX42397.1"/>
    </source>
</evidence>
<dbReference type="NCBIfam" id="NF010922">
    <property type="entry name" value="PRK14342.1"/>
    <property type="match status" value="1"/>
</dbReference>
<dbReference type="InterPro" id="IPR004143">
    <property type="entry name" value="BPL_LPL_catalytic"/>
</dbReference>
<comment type="similarity">
    <text evidence="6 7">Belongs to the LipB family.</text>
</comment>
<evidence type="ECO:0000259" key="11">
    <source>
        <dbReference type="PROSITE" id="PS51733"/>
    </source>
</evidence>
<protein>
    <recommendedName>
        <fullName evidence="6 7">Octanoyltransferase</fullName>
        <ecNumber evidence="6 7">2.3.1.181</ecNumber>
    </recommendedName>
    <alternativeName>
        <fullName evidence="6">Lipoate-protein ligase B</fullName>
    </alternativeName>
    <alternativeName>
        <fullName evidence="6">Lipoyl/octanoyl transferase</fullName>
    </alternativeName>
    <alternativeName>
        <fullName evidence="6">Octanoyl-[acyl-carrier-protein]-protein N-octanoyltransferase</fullName>
    </alternativeName>
</protein>
<dbReference type="Pfam" id="PF21948">
    <property type="entry name" value="LplA-B_cat"/>
    <property type="match status" value="1"/>
</dbReference>
<sequence>MMINIRNLGLQPYLTVWDKMKSFTSVRNESTIDELWLLEHWPVYTQGQAGKAEHILNPNDIPIVQSDRGGQVTYHGPGQLVAYVLMDIRRRHLGIRNLVSQLEQILINLLANYQIPGSIRCGAPGVYVEDKKIASIGLRVKNGCTYHGISLNVAMDLAPFQSINPCGFAKLKMAQISDYVPDVSVAGASKLFTEAFLTQFEH</sequence>
<keyword evidence="4 6" id="KW-0012">Acyltransferase</keyword>
<evidence type="ECO:0000313" key="13">
    <source>
        <dbReference type="Proteomes" id="UP000254677"/>
    </source>
</evidence>
<comment type="subcellular location">
    <subcellularLocation>
        <location evidence="6">Cytoplasm</location>
    </subcellularLocation>
</comment>
<evidence type="ECO:0000256" key="8">
    <source>
        <dbReference type="PIRSR" id="PIRSR016262-1"/>
    </source>
</evidence>
<dbReference type="PROSITE" id="PS51733">
    <property type="entry name" value="BPL_LPL_CATALYTIC"/>
    <property type="match status" value="1"/>
</dbReference>
<evidence type="ECO:0000256" key="2">
    <source>
        <dbReference type="ARBA" id="ARBA00022490"/>
    </source>
</evidence>
<comment type="miscellaneous">
    <text evidence="6">In the reaction, the free carboxyl group of octanoic acid is attached via an amide linkage to the epsilon-amino group of a specific lysine residue of lipoyl domains of lipoate-dependent enzymes.</text>
</comment>
<dbReference type="CDD" id="cd16444">
    <property type="entry name" value="LipB"/>
    <property type="match status" value="1"/>
</dbReference>
<dbReference type="GO" id="GO:0033819">
    <property type="term" value="F:lipoyl(octanoyl) transferase activity"/>
    <property type="evidence" value="ECO:0007669"/>
    <property type="project" value="UniProtKB-EC"/>
</dbReference>
<feature type="site" description="Lowers pKa of active site Cys" evidence="6 10">
    <location>
        <position position="132"/>
    </location>
</feature>
<feature type="binding site" evidence="6 9">
    <location>
        <begin position="68"/>
        <end position="75"/>
    </location>
    <ligand>
        <name>substrate</name>
    </ligand>
</feature>